<proteinExistence type="predicted"/>
<keyword evidence="2" id="KW-1185">Reference proteome</keyword>
<dbReference type="EMBL" id="JBEPLJ010000031">
    <property type="protein sequence ID" value="MET3588741.1"/>
    <property type="molecule type" value="Genomic_DNA"/>
</dbReference>
<organism evidence="1 2">
    <name type="scientific">Pseudorhizobium tarimense</name>
    <dbReference type="NCBI Taxonomy" id="1079109"/>
    <lineage>
        <taxon>Bacteria</taxon>
        <taxon>Pseudomonadati</taxon>
        <taxon>Pseudomonadota</taxon>
        <taxon>Alphaproteobacteria</taxon>
        <taxon>Hyphomicrobiales</taxon>
        <taxon>Rhizobiaceae</taxon>
        <taxon>Rhizobium/Agrobacterium group</taxon>
        <taxon>Pseudorhizobium</taxon>
    </lineage>
</organism>
<comment type="caution">
    <text evidence="1">The sequence shown here is derived from an EMBL/GenBank/DDBJ whole genome shotgun (WGS) entry which is preliminary data.</text>
</comment>
<gene>
    <name evidence="1" type="ORF">ABID21_004879</name>
</gene>
<evidence type="ECO:0000313" key="1">
    <source>
        <dbReference type="EMBL" id="MET3588741.1"/>
    </source>
</evidence>
<evidence type="ECO:0000313" key="2">
    <source>
        <dbReference type="Proteomes" id="UP001549031"/>
    </source>
</evidence>
<accession>A0ABV2HDW9</accession>
<sequence length="80" mass="8470">MPDLRGCGGLMDGIAGEILEQGGQIDLLLIMSADFRAGLLPNDREDRLMVQASVIKTRYEVGGTGPEVAIQTPSSPENLA</sequence>
<protein>
    <submittedName>
        <fullName evidence="1">Uncharacterized protein</fullName>
    </submittedName>
</protein>
<name>A0ABV2HDW9_9HYPH</name>
<reference evidence="1 2" key="1">
    <citation type="submission" date="2024-06" db="EMBL/GenBank/DDBJ databases">
        <title>Genomic Encyclopedia of Type Strains, Phase IV (KMG-IV): sequencing the most valuable type-strain genomes for metagenomic binning, comparative biology and taxonomic classification.</title>
        <authorList>
            <person name="Goeker M."/>
        </authorList>
    </citation>
    <scope>NUCLEOTIDE SEQUENCE [LARGE SCALE GENOMIC DNA]</scope>
    <source>
        <strain evidence="1 2">DSM 105042</strain>
    </source>
</reference>
<dbReference type="Proteomes" id="UP001549031">
    <property type="component" value="Unassembled WGS sequence"/>
</dbReference>